<feature type="non-terminal residue" evidence="1">
    <location>
        <position position="1"/>
    </location>
</feature>
<name>A0AAN6RY50_9PEZI</name>
<evidence type="ECO:0000313" key="1">
    <source>
        <dbReference type="EMBL" id="KAK3933424.1"/>
    </source>
</evidence>
<proteinExistence type="predicted"/>
<dbReference type="EMBL" id="MU854305">
    <property type="protein sequence ID" value="KAK3933424.1"/>
    <property type="molecule type" value="Genomic_DNA"/>
</dbReference>
<sequence length="66" mass="7130">AMKETGFTVTVLRIRCLKCAKWTEITSTDDPGTFGMVRIGYNLHYCLPCAGATGYPTDPAAPVMTS</sequence>
<comment type="caution">
    <text evidence="1">The sequence shown here is derived from an EMBL/GenBank/DDBJ whole genome shotgun (WGS) entry which is preliminary data.</text>
</comment>
<organism evidence="1 2">
    <name type="scientific">Diplogelasinospora grovesii</name>
    <dbReference type="NCBI Taxonomy" id="303347"/>
    <lineage>
        <taxon>Eukaryota</taxon>
        <taxon>Fungi</taxon>
        <taxon>Dikarya</taxon>
        <taxon>Ascomycota</taxon>
        <taxon>Pezizomycotina</taxon>
        <taxon>Sordariomycetes</taxon>
        <taxon>Sordariomycetidae</taxon>
        <taxon>Sordariales</taxon>
        <taxon>Diplogelasinosporaceae</taxon>
        <taxon>Diplogelasinospora</taxon>
    </lineage>
</organism>
<keyword evidence="2" id="KW-1185">Reference proteome</keyword>
<protein>
    <submittedName>
        <fullName evidence="1">Uncharacterized protein</fullName>
    </submittedName>
</protein>
<dbReference type="Proteomes" id="UP001303473">
    <property type="component" value="Unassembled WGS sequence"/>
</dbReference>
<accession>A0AAN6RY50</accession>
<gene>
    <name evidence="1" type="ORF">QBC46DRAFT_275740</name>
</gene>
<dbReference type="AlphaFoldDB" id="A0AAN6RY50"/>
<evidence type="ECO:0000313" key="2">
    <source>
        <dbReference type="Proteomes" id="UP001303473"/>
    </source>
</evidence>
<reference evidence="2" key="1">
    <citation type="journal article" date="2023" name="Mol. Phylogenet. Evol.">
        <title>Genome-scale phylogeny and comparative genomics of the fungal order Sordariales.</title>
        <authorList>
            <person name="Hensen N."/>
            <person name="Bonometti L."/>
            <person name="Westerberg I."/>
            <person name="Brannstrom I.O."/>
            <person name="Guillou S."/>
            <person name="Cros-Aarteil S."/>
            <person name="Calhoun S."/>
            <person name="Haridas S."/>
            <person name="Kuo A."/>
            <person name="Mondo S."/>
            <person name="Pangilinan J."/>
            <person name="Riley R."/>
            <person name="LaButti K."/>
            <person name="Andreopoulos B."/>
            <person name="Lipzen A."/>
            <person name="Chen C."/>
            <person name="Yan M."/>
            <person name="Daum C."/>
            <person name="Ng V."/>
            <person name="Clum A."/>
            <person name="Steindorff A."/>
            <person name="Ohm R.A."/>
            <person name="Martin F."/>
            <person name="Silar P."/>
            <person name="Natvig D.O."/>
            <person name="Lalanne C."/>
            <person name="Gautier V."/>
            <person name="Ament-Velasquez S.L."/>
            <person name="Kruys A."/>
            <person name="Hutchinson M.I."/>
            <person name="Powell A.J."/>
            <person name="Barry K."/>
            <person name="Miller A.N."/>
            <person name="Grigoriev I.V."/>
            <person name="Debuchy R."/>
            <person name="Gladieux P."/>
            <person name="Hiltunen Thoren M."/>
            <person name="Johannesson H."/>
        </authorList>
    </citation>
    <scope>NUCLEOTIDE SEQUENCE [LARGE SCALE GENOMIC DNA]</scope>
    <source>
        <strain evidence="2">CBS 340.73</strain>
    </source>
</reference>